<keyword evidence="6" id="KW-1185">Reference proteome</keyword>
<proteinExistence type="inferred from homology"/>
<dbReference type="AlphaFoldDB" id="A0A9W6GNT9"/>
<protein>
    <recommendedName>
        <fullName evidence="7">NitT/TauT family transport system substrate-binding protein</fullName>
    </recommendedName>
</protein>
<reference evidence="5" key="1">
    <citation type="submission" date="2022-12" db="EMBL/GenBank/DDBJ databases">
        <title>Reference genome sequencing for broad-spectrum identification of bacterial and archaeal isolates by mass spectrometry.</title>
        <authorList>
            <person name="Sekiguchi Y."/>
            <person name="Tourlousse D.M."/>
        </authorList>
    </citation>
    <scope>NUCLEOTIDE SEQUENCE</scope>
    <source>
        <strain evidence="5">10succ1</strain>
    </source>
</reference>
<evidence type="ECO:0000256" key="1">
    <source>
        <dbReference type="ARBA" id="ARBA00004418"/>
    </source>
</evidence>
<evidence type="ECO:0000256" key="2">
    <source>
        <dbReference type="ARBA" id="ARBA00010742"/>
    </source>
</evidence>
<dbReference type="GO" id="GO:0042597">
    <property type="term" value="C:periplasmic space"/>
    <property type="evidence" value="ECO:0007669"/>
    <property type="project" value="UniProtKB-SubCell"/>
</dbReference>
<organism evidence="5 6">
    <name type="scientific">Propionigenium maris DSM 9537</name>
    <dbReference type="NCBI Taxonomy" id="1123000"/>
    <lineage>
        <taxon>Bacteria</taxon>
        <taxon>Fusobacteriati</taxon>
        <taxon>Fusobacteriota</taxon>
        <taxon>Fusobacteriia</taxon>
        <taxon>Fusobacteriales</taxon>
        <taxon>Fusobacteriaceae</taxon>
        <taxon>Propionigenium</taxon>
    </lineage>
</organism>
<accession>A0A9W6GNT9</accession>
<dbReference type="PANTHER" id="PTHR30024">
    <property type="entry name" value="ALIPHATIC SULFONATES-BINDING PROTEIN-RELATED"/>
    <property type="match status" value="1"/>
</dbReference>
<gene>
    <name evidence="5" type="ORF">PM10SUCC1_26100</name>
</gene>
<dbReference type="SUPFAM" id="SSF53850">
    <property type="entry name" value="Periplasmic binding protein-like II"/>
    <property type="match status" value="1"/>
</dbReference>
<evidence type="ECO:0008006" key="7">
    <source>
        <dbReference type="Google" id="ProtNLM"/>
    </source>
</evidence>
<feature type="chain" id="PRO_5040871528" description="NitT/TauT family transport system substrate-binding protein" evidence="4">
    <location>
        <begin position="22"/>
        <end position="324"/>
    </location>
</feature>
<evidence type="ECO:0000313" key="5">
    <source>
        <dbReference type="EMBL" id="GLI57096.1"/>
    </source>
</evidence>
<name>A0A9W6GNT9_9FUSO</name>
<comment type="subcellular location">
    <subcellularLocation>
        <location evidence="1">Periplasm</location>
    </subcellularLocation>
</comment>
<sequence>MKIRKNKIINLFIGVVLPLLAACNSYEEPIKIGVNGWPPCELWYIAQEKGYFGDTPVEIIRFSTWSDNMASLYVGKTDLTHSTYFNAVYYNSRGEEAKIILSSDMIRGADGLVVKEGIEDIHDLKERRIAVEVGTDEHFLLHKLLKEAGIREEEVTIIPIDSEEGMRRFIAGEVDGCFTYEPFLSQAADRGMGKIIISTSDTFKIIDTLVARSEVLNERKEDYVNILRAWYRAQEFVRDNPREAYEIMAAQEGTPYEDFKSFYESFYFFTLKENRETFLSEDFKRELEGIKVFLAESNLISTDLDTGKLFDPSIVNSAGVEGDD</sequence>
<dbReference type="RefSeq" id="WP_281836558.1">
    <property type="nucleotide sequence ID" value="NZ_BSDY01000013.1"/>
</dbReference>
<dbReference type="Pfam" id="PF13379">
    <property type="entry name" value="NMT1_2"/>
    <property type="match status" value="1"/>
</dbReference>
<comment type="similarity">
    <text evidence="2">Belongs to the bacterial solute-binding protein SsuA/TauA family.</text>
</comment>
<dbReference type="Proteomes" id="UP001144471">
    <property type="component" value="Unassembled WGS sequence"/>
</dbReference>
<keyword evidence="3 4" id="KW-0732">Signal</keyword>
<dbReference type="Gene3D" id="3.40.190.10">
    <property type="entry name" value="Periplasmic binding protein-like II"/>
    <property type="match status" value="2"/>
</dbReference>
<comment type="caution">
    <text evidence="5">The sequence shown here is derived from an EMBL/GenBank/DDBJ whole genome shotgun (WGS) entry which is preliminary data.</text>
</comment>
<evidence type="ECO:0000313" key="6">
    <source>
        <dbReference type="Proteomes" id="UP001144471"/>
    </source>
</evidence>
<evidence type="ECO:0000256" key="3">
    <source>
        <dbReference type="ARBA" id="ARBA00022729"/>
    </source>
</evidence>
<feature type="signal peptide" evidence="4">
    <location>
        <begin position="1"/>
        <end position="21"/>
    </location>
</feature>
<dbReference type="PROSITE" id="PS51257">
    <property type="entry name" value="PROKAR_LIPOPROTEIN"/>
    <property type="match status" value="1"/>
</dbReference>
<evidence type="ECO:0000256" key="4">
    <source>
        <dbReference type="SAM" id="SignalP"/>
    </source>
</evidence>
<dbReference type="PANTHER" id="PTHR30024:SF47">
    <property type="entry name" value="TAURINE-BINDING PERIPLASMIC PROTEIN"/>
    <property type="match status" value="1"/>
</dbReference>
<dbReference type="EMBL" id="BSDY01000013">
    <property type="protein sequence ID" value="GLI57096.1"/>
    <property type="molecule type" value="Genomic_DNA"/>
</dbReference>